<comment type="caution">
    <text evidence="1">The sequence shown here is derived from an EMBL/GenBank/DDBJ whole genome shotgun (WGS) entry which is preliminary data.</text>
</comment>
<dbReference type="EMBL" id="MFQH01000003">
    <property type="protein sequence ID" value="OGH78735.1"/>
    <property type="molecule type" value="Genomic_DNA"/>
</dbReference>
<accession>A0A1F6N410</accession>
<dbReference type="AlphaFoldDB" id="A0A1F6N410"/>
<proteinExistence type="predicted"/>
<protein>
    <submittedName>
        <fullName evidence="1">Uncharacterized protein</fullName>
    </submittedName>
</protein>
<name>A0A1F6N410_9BACT</name>
<gene>
    <name evidence="1" type="ORF">A2983_04535</name>
</gene>
<organism evidence="1 2">
    <name type="scientific">Candidatus Magasanikbacteria bacterium RIFCSPLOWO2_01_FULL_40_15</name>
    <dbReference type="NCBI Taxonomy" id="1798686"/>
    <lineage>
        <taxon>Bacteria</taxon>
        <taxon>Candidatus Magasanikiibacteriota</taxon>
    </lineage>
</organism>
<sequence length="231" mass="26298">MKNFLVISVVVGVLVPHLLLGALPTDLHVQYDRDGGLYPERTHIDLSTNGGVYQHYYNGVEQKVNFSVSQKEMNTVYTTLRWYFFSTIKTKTKEVYDRGGDSISLIIGTNVITKSNLGQSFITGALSRWRYDRIANSINTLVQKKLPAYRRPLTIEVESHLTDYKVRLAINGQQITNWNNITVLPGTNELSVALYDDLDMWIIGESFVVEIPEVKIARIQIRDRDISLSTE</sequence>
<reference evidence="1 2" key="1">
    <citation type="journal article" date="2016" name="Nat. Commun.">
        <title>Thousands of microbial genomes shed light on interconnected biogeochemical processes in an aquifer system.</title>
        <authorList>
            <person name="Anantharaman K."/>
            <person name="Brown C.T."/>
            <person name="Hug L.A."/>
            <person name="Sharon I."/>
            <person name="Castelle C.J."/>
            <person name="Probst A.J."/>
            <person name="Thomas B.C."/>
            <person name="Singh A."/>
            <person name="Wilkins M.J."/>
            <person name="Karaoz U."/>
            <person name="Brodie E.L."/>
            <person name="Williams K.H."/>
            <person name="Hubbard S.S."/>
            <person name="Banfield J.F."/>
        </authorList>
    </citation>
    <scope>NUCLEOTIDE SEQUENCE [LARGE SCALE GENOMIC DNA]</scope>
</reference>
<evidence type="ECO:0000313" key="2">
    <source>
        <dbReference type="Proteomes" id="UP000177040"/>
    </source>
</evidence>
<dbReference type="Proteomes" id="UP000177040">
    <property type="component" value="Unassembled WGS sequence"/>
</dbReference>
<evidence type="ECO:0000313" key="1">
    <source>
        <dbReference type="EMBL" id="OGH78735.1"/>
    </source>
</evidence>